<keyword evidence="6" id="KW-1185">Reference proteome</keyword>
<dbReference type="PANTHER" id="PTHR37469">
    <property type="entry name" value="CELLOBIONIC ACID PHOSPHORYLASE-RELATED"/>
    <property type="match status" value="1"/>
</dbReference>
<feature type="domain" description="Glycosyl hydrolase 94 catalytic" evidence="4">
    <location>
        <begin position="292"/>
        <end position="708"/>
    </location>
</feature>
<dbReference type="GeneID" id="8383643"/>
<evidence type="ECO:0000256" key="1">
    <source>
        <dbReference type="ARBA" id="ARBA00022676"/>
    </source>
</evidence>
<dbReference type="Proteomes" id="UP000002071">
    <property type="component" value="Chromosome"/>
</dbReference>
<dbReference type="InterPro" id="IPR011013">
    <property type="entry name" value="Gal_mutarotase_sf_dom"/>
</dbReference>
<dbReference type="HOGENOM" id="CLU_019054_0_0_2"/>
<dbReference type="eggNOG" id="arCOG03285">
    <property type="taxonomic scope" value="Archaea"/>
</dbReference>
<dbReference type="InterPro" id="IPR008928">
    <property type="entry name" value="6-hairpin_glycosidase_sf"/>
</dbReference>
<dbReference type="SMART" id="SM01068">
    <property type="entry name" value="CBM_X"/>
    <property type="match status" value="1"/>
</dbReference>
<dbReference type="Gene3D" id="1.50.10.10">
    <property type="match status" value="1"/>
</dbReference>
<dbReference type="EMBL" id="CP001687">
    <property type="protein sequence ID" value="ACV11540.1"/>
    <property type="molecule type" value="Genomic_DNA"/>
</dbReference>
<evidence type="ECO:0000313" key="6">
    <source>
        <dbReference type="Proteomes" id="UP000002071"/>
    </source>
</evidence>
<dbReference type="Pfam" id="PF06165">
    <property type="entry name" value="GH94_b-supersand"/>
    <property type="match status" value="1"/>
</dbReference>
<dbReference type="OrthoDB" id="116882at2157"/>
<dbReference type="GO" id="GO:0005975">
    <property type="term" value="P:carbohydrate metabolic process"/>
    <property type="evidence" value="ECO:0007669"/>
    <property type="project" value="InterPro"/>
</dbReference>
<dbReference type="SUPFAM" id="SSF74650">
    <property type="entry name" value="Galactose mutarotase-like"/>
    <property type="match status" value="1"/>
</dbReference>
<dbReference type="InterPro" id="IPR010383">
    <property type="entry name" value="Glyco_hydrolase_94_b-supersand"/>
</dbReference>
<dbReference type="SUPFAM" id="SSF48208">
    <property type="entry name" value="Six-hairpin glycosidases"/>
    <property type="match status" value="1"/>
</dbReference>
<dbReference type="InterPro" id="IPR052047">
    <property type="entry name" value="GH94_Enzymes"/>
</dbReference>
<dbReference type="AlphaFoldDB" id="C7NNE0"/>
<evidence type="ECO:0000259" key="3">
    <source>
        <dbReference type="Pfam" id="PF06165"/>
    </source>
</evidence>
<reference evidence="5 6" key="1">
    <citation type="journal article" date="2009" name="Stand. Genomic Sci.">
        <title>Complete genome sequence of Halorhabdus utahensis type strain (AX-2).</title>
        <authorList>
            <person name="Anderson I."/>
            <person name="Tindall B.J."/>
            <person name="Pomrenke H."/>
            <person name="Goker M."/>
            <person name="Lapidus A."/>
            <person name="Nolan M."/>
            <person name="Copeland A."/>
            <person name="Glavina Del Rio T."/>
            <person name="Chen F."/>
            <person name="Tice H."/>
            <person name="Cheng J.F."/>
            <person name="Lucas S."/>
            <person name="Chertkov O."/>
            <person name="Bruce D."/>
            <person name="Brettin T."/>
            <person name="Detter J.C."/>
            <person name="Han C."/>
            <person name="Goodwin L."/>
            <person name="Land M."/>
            <person name="Hauser L."/>
            <person name="Chang Y.J."/>
            <person name="Jeffries C.D."/>
            <person name="Pitluck S."/>
            <person name="Pati A."/>
            <person name="Mavromatis K."/>
            <person name="Ivanova N."/>
            <person name="Ovchinnikova G."/>
            <person name="Chen A."/>
            <person name="Palaniappan K."/>
            <person name="Chain P."/>
            <person name="Rohde M."/>
            <person name="Bristow J."/>
            <person name="Eisen J.A."/>
            <person name="Markowitz V."/>
            <person name="Hugenholtz P."/>
            <person name="Kyrpides N.C."/>
            <person name="Klenk H.P."/>
        </authorList>
    </citation>
    <scope>NUCLEOTIDE SEQUENCE [LARGE SCALE GENOMIC DNA]</scope>
    <source>
        <strain evidence="6">DSM 12940 / JCM 11049 / AX-2</strain>
    </source>
</reference>
<dbReference type="Pfam" id="PF17167">
    <property type="entry name" value="Glyco_hydro_94"/>
    <property type="match status" value="1"/>
</dbReference>
<dbReference type="InterPro" id="IPR037018">
    <property type="entry name" value="GH65_N"/>
</dbReference>
<sequence length="785" mass="88062">MTYGHVDQETGEYVIERPDTPTPWINYLGEGVYGGIVSNTGGGYSFYKDPKNQRVTRYRYNAVPDDQPGRYVYLQDRESGEYWSPTWQPVKTDLDDYECRHGPGYTTIESKYDGIAAEMTYFVPLGEDCELWVLDIENEGRETRTLGAFSYVEFSFPDALGDQTNLDWTGQIMRSRVDETEGVIEMYSSAQELSYTHATSAEVVGFDTQRREFVGQYGSLEEPAVLEAGAARNSQATHDNVIGSFEHDLELEPGESERIVFMTAPERNDDLIAKYDDPSVVDEAFEALQAEWEDYLSTLQVQTPDEQMNTMVNVWNPVQCRSTLYWSRTASRYQAGLGRGMGTRDSSQDTLSIVHAVPDQVRETLEMLWKLQFPDGHAWHQVYPLSGEGDAGLATEDPSKPQWFSDDHLFLVLGTVQYLKETGDYDFLEADIPFEDGSTGSVREHIERAIEFTDEHRGTHGLPRMGYADWNDSLNPDDGSGEAASVMVAMMYCRVLDEVAGLYEFLGEDDRAAELRAKREAEIERIDEHAWDGDWYTRAYDDEGRVIGSASEDYQQISLNTQTWAALGGVDDDRAREAMENAHDRLNTEYGFALLDPPWEGEGKIDRIGGTTTYPPGAKENGGIFCHAHTWSVVAAGLLGDGERAYQYYRQLLPLAHDDVADLRRVEPYVYCQNVLGPAHEEFGVAKNSWLTGTASWAYVGATQYLLGVRPTFDGLLVDPTIPAEWDGFEMEREFRGATYEIAVENPDGVESGVASVEVDGEVIEGNVVPAFEDGETHEVRVVMG</sequence>
<evidence type="ECO:0000259" key="4">
    <source>
        <dbReference type="Pfam" id="PF17167"/>
    </source>
</evidence>
<protein>
    <submittedName>
        <fullName evidence="5">Glycosyltransferase 36</fullName>
    </submittedName>
</protein>
<dbReference type="InterPro" id="IPR037828">
    <property type="entry name" value="GH94N_ChBP"/>
</dbReference>
<dbReference type="RefSeq" id="WP_015789114.1">
    <property type="nucleotide sequence ID" value="NC_013158.1"/>
</dbReference>
<accession>C7NNE0</accession>
<dbReference type="KEGG" id="hut:Huta_1364"/>
<dbReference type="GO" id="GO:0030246">
    <property type="term" value="F:carbohydrate binding"/>
    <property type="evidence" value="ECO:0007669"/>
    <property type="project" value="InterPro"/>
</dbReference>
<dbReference type="Gene3D" id="2.60.420.10">
    <property type="entry name" value="Maltose phosphorylase, domain 3"/>
    <property type="match status" value="1"/>
</dbReference>
<dbReference type="CAZy" id="GH94">
    <property type="family name" value="Glycoside Hydrolase Family 94"/>
</dbReference>
<keyword evidence="1" id="KW-0328">Glycosyltransferase</keyword>
<dbReference type="Gene3D" id="2.70.98.40">
    <property type="entry name" value="Glycoside hydrolase, family 65, N-terminal domain"/>
    <property type="match status" value="1"/>
</dbReference>
<organism evidence="5 6">
    <name type="scientific">Halorhabdus utahensis (strain DSM 12940 / JCM 11049 / AX-2)</name>
    <dbReference type="NCBI Taxonomy" id="519442"/>
    <lineage>
        <taxon>Archaea</taxon>
        <taxon>Methanobacteriati</taxon>
        <taxon>Methanobacteriota</taxon>
        <taxon>Stenosarchaea group</taxon>
        <taxon>Halobacteria</taxon>
        <taxon>Halobacteriales</taxon>
        <taxon>Haloarculaceae</taxon>
        <taxon>Halorhabdus</taxon>
    </lineage>
</organism>
<dbReference type="Gene3D" id="1.20.890.20">
    <property type="entry name" value="mpn423 like domain"/>
    <property type="match status" value="1"/>
</dbReference>
<gene>
    <name evidence="5" type="ordered locus">Huta_1364</name>
</gene>
<dbReference type="InterPro" id="IPR012341">
    <property type="entry name" value="6hp_glycosidase-like_sf"/>
</dbReference>
<dbReference type="GO" id="GO:0016757">
    <property type="term" value="F:glycosyltransferase activity"/>
    <property type="evidence" value="ECO:0007669"/>
    <property type="project" value="UniProtKB-KW"/>
</dbReference>
<evidence type="ECO:0000313" key="5">
    <source>
        <dbReference type="EMBL" id="ACV11540.1"/>
    </source>
</evidence>
<keyword evidence="2 5" id="KW-0808">Transferase</keyword>
<dbReference type="STRING" id="519442.Huta_1364"/>
<dbReference type="PANTHER" id="PTHR37469:SF2">
    <property type="entry name" value="CELLOBIONIC ACID PHOSPHORYLASE"/>
    <property type="match status" value="1"/>
</dbReference>
<evidence type="ECO:0000256" key="2">
    <source>
        <dbReference type="ARBA" id="ARBA00022679"/>
    </source>
</evidence>
<dbReference type="CDD" id="cd11755">
    <property type="entry name" value="GH94N_ChBP_like"/>
    <property type="match status" value="1"/>
</dbReference>
<feature type="domain" description="Glycosyl hydrolase 94 supersandwich" evidence="3">
    <location>
        <begin position="12"/>
        <end position="277"/>
    </location>
</feature>
<dbReference type="InterPro" id="IPR033432">
    <property type="entry name" value="GH94_catalytic"/>
</dbReference>
<name>C7NNE0_HALUD</name>
<proteinExistence type="predicted"/>